<accession>A0A3N2S884</accession>
<keyword evidence="3" id="KW-0472">Membrane</keyword>
<proteinExistence type="inferred from homology"/>
<dbReference type="Proteomes" id="UP000268051">
    <property type="component" value="Unassembled WGS sequence"/>
</dbReference>
<feature type="transmembrane region" description="Helical" evidence="3">
    <location>
        <begin position="57"/>
        <end position="75"/>
    </location>
</feature>
<dbReference type="PRINTS" id="PR00864">
    <property type="entry name" value="PREPILNPTASE"/>
</dbReference>
<reference evidence="5 6" key="1">
    <citation type="submission" date="2018-10" db="EMBL/GenBank/DDBJ databases">
        <title>Horizontal transference of carbapenem resistance between Klebsiella pneumoniae and Kluyvera ascorbata during abdominal infection: a case report.</title>
        <authorList>
            <person name="Raro O.H.F."/>
            <person name="Lima-Morales D."/>
            <person name="Barth A.L."/>
            <person name="Paim T.G.S."/>
            <person name="Mott M.P."/>
            <person name="Riche C.V.W."/>
            <person name="Teixeira U.F."/>
            <person name="Waechter F."/>
            <person name="Dias C.A.G."/>
        </authorList>
    </citation>
    <scope>NUCLEOTIDE SEQUENCE [LARGE SCALE GENOMIC DNA]</scope>
    <source>
        <strain evidence="5 6">OT2</strain>
    </source>
</reference>
<comment type="caution">
    <text evidence="5">The sequence shown here is derived from an EMBL/GenBank/DDBJ whole genome shotgun (WGS) entry which is preliminary data.</text>
</comment>
<name>A0A3N2S884_9ENTR</name>
<dbReference type="InterPro" id="IPR050882">
    <property type="entry name" value="Prepilin_peptidase/N-MTase"/>
</dbReference>
<dbReference type="GO" id="GO:0006465">
    <property type="term" value="P:signal peptide processing"/>
    <property type="evidence" value="ECO:0007669"/>
    <property type="project" value="TreeGrafter"/>
</dbReference>
<evidence type="ECO:0000256" key="3">
    <source>
        <dbReference type="SAM" id="Phobius"/>
    </source>
</evidence>
<feature type="transmembrane region" description="Helical" evidence="3">
    <location>
        <begin position="107"/>
        <end position="125"/>
    </location>
</feature>
<dbReference type="RefSeq" id="WP_123650951.1">
    <property type="nucleotide sequence ID" value="NZ_RHFN01000006.1"/>
</dbReference>
<evidence type="ECO:0000313" key="5">
    <source>
        <dbReference type="EMBL" id="ROU15895.1"/>
    </source>
</evidence>
<keyword evidence="3" id="KW-0812">Transmembrane</keyword>
<dbReference type="EMBL" id="RHFN01000006">
    <property type="protein sequence ID" value="ROU15895.1"/>
    <property type="molecule type" value="Genomic_DNA"/>
</dbReference>
<dbReference type="PANTHER" id="PTHR30487">
    <property type="entry name" value="TYPE 4 PREPILIN-LIKE PROTEINS LEADER PEPTIDE-PROCESSING ENZYME"/>
    <property type="match status" value="1"/>
</dbReference>
<dbReference type="InterPro" id="IPR014032">
    <property type="entry name" value="Peptidase_A24A_bac"/>
</dbReference>
<dbReference type="Pfam" id="PF01478">
    <property type="entry name" value="Peptidase_A24"/>
    <property type="match status" value="1"/>
</dbReference>
<protein>
    <submittedName>
        <fullName evidence="5">Prepilin peptidase</fullName>
    </submittedName>
</protein>
<evidence type="ECO:0000256" key="1">
    <source>
        <dbReference type="ARBA" id="ARBA00005801"/>
    </source>
</evidence>
<feature type="transmembrane region" description="Helical" evidence="3">
    <location>
        <begin position="137"/>
        <end position="157"/>
    </location>
</feature>
<evidence type="ECO:0000259" key="4">
    <source>
        <dbReference type="Pfam" id="PF01478"/>
    </source>
</evidence>
<keyword evidence="3" id="KW-1133">Transmembrane helix</keyword>
<sequence length="159" mass="17511">MLLSALPFFFIYMVLNVSLCWQDLRTGLLPNRLTCPLLWSGLLFQLCLYPTADVVNALWGALAGYAFMAFLYWVYRGIRKYEGLGYGDVKYLAALGAWHGWHQLPGLLLTASVMASAYIVGVACCRRSVAEIKNPLPFGPFLGAAGFIMAGMSAFSLQP</sequence>
<feature type="transmembrane region" description="Helical" evidence="3">
    <location>
        <begin position="6"/>
        <end position="21"/>
    </location>
</feature>
<dbReference type="PANTHER" id="PTHR30487:SF0">
    <property type="entry name" value="PREPILIN LEADER PEPTIDASE_N-METHYLTRANSFERASE-RELATED"/>
    <property type="match status" value="1"/>
</dbReference>
<evidence type="ECO:0000256" key="2">
    <source>
        <dbReference type="RuleBase" id="RU003793"/>
    </source>
</evidence>
<dbReference type="GO" id="GO:0005886">
    <property type="term" value="C:plasma membrane"/>
    <property type="evidence" value="ECO:0007669"/>
    <property type="project" value="TreeGrafter"/>
</dbReference>
<evidence type="ECO:0000313" key="6">
    <source>
        <dbReference type="Proteomes" id="UP000268051"/>
    </source>
</evidence>
<gene>
    <name evidence="5" type="ORF">EB837_07525</name>
</gene>
<dbReference type="InterPro" id="IPR000045">
    <property type="entry name" value="Prepilin_IV_endopep_pep"/>
</dbReference>
<dbReference type="GO" id="GO:0004190">
    <property type="term" value="F:aspartic-type endopeptidase activity"/>
    <property type="evidence" value="ECO:0007669"/>
    <property type="project" value="InterPro"/>
</dbReference>
<comment type="similarity">
    <text evidence="1 2">Belongs to the peptidase A24 family.</text>
</comment>
<dbReference type="Gene3D" id="1.20.120.1220">
    <property type="match status" value="1"/>
</dbReference>
<feature type="domain" description="Prepilin type IV endopeptidase peptidase" evidence="4">
    <location>
        <begin position="11"/>
        <end position="119"/>
    </location>
</feature>
<dbReference type="AlphaFoldDB" id="A0A3N2S884"/>
<organism evidence="5 6">
    <name type="scientific">Kluyvera ascorbata</name>
    <dbReference type="NCBI Taxonomy" id="51288"/>
    <lineage>
        <taxon>Bacteria</taxon>
        <taxon>Pseudomonadati</taxon>
        <taxon>Pseudomonadota</taxon>
        <taxon>Gammaproteobacteria</taxon>
        <taxon>Enterobacterales</taxon>
        <taxon>Enterobacteriaceae</taxon>
        <taxon>Kluyvera</taxon>
    </lineage>
</organism>
<dbReference type="OrthoDB" id="9789291at2"/>